<gene>
    <name evidence="3" type="ORF">FDZ14_31115</name>
</gene>
<evidence type="ECO:0000313" key="3">
    <source>
        <dbReference type="EMBL" id="QJX80542.1"/>
    </source>
</evidence>
<name>A0A6M6E0P0_PRIMG</name>
<protein>
    <recommendedName>
        <fullName evidence="2">DUF6843 domain-containing protein</fullName>
    </recommendedName>
</protein>
<keyword evidence="1" id="KW-0472">Membrane</keyword>
<evidence type="ECO:0000313" key="4">
    <source>
        <dbReference type="Proteomes" id="UP000501076"/>
    </source>
</evidence>
<accession>A0A6M6E0P0</accession>
<dbReference type="Proteomes" id="UP000501076">
    <property type="component" value="Plasmid pFDU301A"/>
</dbReference>
<geneLocation type="plasmid" evidence="4">
    <name>pfdu301a</name>
</geneLocation>
<dbReference type="AlphaFoldDB" id="A0A6M6E0P0"/>
<reference evidence="3 4" key="1">
    <citation type="submission" date="2019-10" db="EMBL/GenBank/DDBJ databases">
        <title>Complete genome sequences for adaption low water activity.</title>
        <authorList>
            <person name="Zhao L."/>
            <person name="Zhong J."/>
        </authorList>
    </citation>
    <scope>NUCLEOTIDE SEQUENCE [LARGE SCALE GENOMIC DNA]</scope>
    <source>
        <strain evidence="3 4">FDU301</strain>
        <plasmid evidence="4">pfdu301a</plasmid>
    </source>
</reference>
<feature type="transmembrane region" description="Helical" evidence="1">
    <location>
        <begin position="6"/>
        <end position="23"/>
    </location>
</feature>
<dbReference type="EMBL" id="CP045273">
    <property type="protein sequence ID" value="QJX80542.1"/>
    <property type="molecule type" value="Genomic_DNA"/>
</dbReference>
<keyword evidence="1" id="KW-1133">Transmembrane helix</keyword>
<feature type="domain" description="DUF6843" evidence="2">
    <location>
        <begin position="28"/>
        <end position="141"/>
    </location>
</feature>
<keyword evidence="1" id="KW-0812">Transmembrane</keyword>
<dbReference type="InterPro" id="IPR049293">
    <property type="entry name" value="DUF6843"/>
</dbReference>
<sequence>MKKVIIIVSAIILVFVAIYFFFIREVRGTDEVFLIPEGFTGCVGIYYDQKGAKSLIKKEKKIVYEISENGKLMTSSPQNFGWAKENESGGYDVTFYYVNNKGEKTQKISHEKIGYEYTNEYYSDSTGETLRSYTFYISEKKNKFPDSVECNN</sequence>
<proteinExistence type="predicted"/>
<evidence type="ECO:0000256" key="1">
    <source>
        <dbReference type="SAM" id="Phobius"/>
    </source>
</evidence>
<keyword evidence="3" id="KW-0614">Plasmid</keyword>
<organism evidence="3 4">
    <name type="scientific">Priestia megaterium</name>
    <name type="common">Bacillus megaterium</name>
    <dbReference type="NCBI Taxonomy" id="1404"/>
    <lineage>
        <taxon>Bacteria</taxon>
        <taxon>Bacillati</taxon>
        <taxon>Bacillota</taxon>
        <taxon>Bacilli</taxon>
        <taxon>Bacillales</taxon>
        <taxon>Bacillaceae</taxon>
        <taxon>Priestia</taxon>
    </lineage>
</organism>
<dbReference type="Pfam" id="PF20862">
    <property type="entry name" value="DUF6843"/>
    <property type="match status" value="1"/>
</dbReference>
<dbReference type="RefSeq" id="WP_171778535.1">
    <property type="nucleotide sequence ID" value="NZ_CP045273.1"/>
</dbReference>
<evidence type="ECO:0000259" key="2">
    <source>
        <dbReference type="Pfam" id="PF20862"/>
    </source>
</evidence>